<evidence type="ECO:0000256" key="5">
    <source>
        <dbReference type="ARBA" id="ARBA00023163"/>
    </source>
</evidence>
<dbReference type="PANTHER" id="PTHR43133:SF8">
    <property type="entry name" value="RNA POLYMERASE SIGMA FACTOR HI_1459-RELATED"/>
    <property type="match status" value="1"/>
</dbReference>
<sequence length="211" mass="24733">MKLFVTDHRLVSSQYIMIKNSDQYLIDKTLEGDTSAFGELVDRYQNFVYTIAIRILKVSEEAEEVAQDSFIKAYDSLKTFRGDAKFSTWLYRIVYHKSLDRVKMNKRHRAYEINEEITDDSLNHIENGLEFMLSEERTGIIKRCISELPAEDAAIITLFYFEEQSVKEISKVTDLTEDNIKIKLYRSRKKLFSLLESYIKPEISDRNGKAI</sequence>
<keyword evidence="3 6" id="KW-0731">Sigma factor</keyword>
<dbReference type="InterPro" id="IPR000838">
    <property type="entry name" value="RNA_pol_sigma70_ECF_CS"/>
</dbReference>
<dbReference type="InterPro" id="IPR013324">
    <property type="entry name" value="RNA_pol_sigma_r3/r4-like"/>
</dbReference>
<dbReference type="CDD" id="cd06171">
    <property type="entry name" value="Sigma70_r4"/>
    <property type="match status" value="1"/>
</dbReference>
<dbReference type="STRING" id="1250231.SAMN04488552_0576"/>
<evidence type="ECO:0000313" key="9">
    <source>
        <dbReference type="EMBL" id="SDR69805.1"/>
    </source>
</evidence>
<dbReference type="Pfam" id="PF04542">
    <property type="entry name" value="Sigma70_r2"/>
    <property type="match status" value="1"/>
</dbReference>
<comment type="similarity">
    <text evidence="1 6">Belongs to the sigma-70 factor family. ECF subfamily.</text>
</comment>
<keyword evidence="5 6" id="KW-0804">Transcription</keyword>
<dbReference type="EMBL" id="LT629745">
    <property type="protein sequence ID" value="SDR69805.1"/>
    <property type="molecule type" value="Genomic_DNA"/>
</dbReference>
<evidence type="ECO:0000256" key="1">
    <source>
        <dbReference type="ARBA" id="ARBA00010641"/>
    </source>
</evidence>
<proteinExistence type="inferred from homology"/>
<dbReference type="GO" id="GO:0016987">
    <property type="term" value="F:sigma factor activity"/>
    <property type="evidence" value="ECO:0007669"/>
    <property type="project" value="UniProtKB-KW"/>
</dbReference>
<dbReference type="PANTHER" id="PTHR43133">
    <property type="entry name" value="RNA POLYMERASE ECF-TYPE SIGMA FACTO"/>
    <property type="match status" value="1"/>
</dbReference>
<keyword evidence="4 6" id="KW-0238">DNA-binding</keyword>
<evidence type="ECO:0000256" key="6">
    <source>
        <dbReference type="RuleBase" id="RU000716"/>
    </source>
</evidence>
<dbReference type="Proteomes" id="UP000198858">
    <property type="component" value="Chromosome I"/>
</dbReference>
<dbReference type="GO" id="GO:0006352">
    <property type="term" value="P:DNA-templated transcription initiation"/>
    <property type="evidence" value="ECO:0007669"/>
    <property type="project" value="InterPro"/>
</dbReference>
<evidence type="ECO:0000256" key="4">
    <source>
        <dbReference type="ARBA" id="ARBA00023125"/>
    </source>
</evidence>
<keyword evidence="10" id="KW-1185">Reference proteome</keyword>
<dbReference type="GO" id="GO:0003677">
    <property type="term" value="F:DNA binding"/>
    <property type="evidence" value="ECO:0007669"/>
    <property type="project" value="UniProtKB-KW"/>
</dbReference>
<dbReference type="InterPro" id="IPR014284">
    <property type="entry name" value="RNA_pol_sigma-70_dom"/>
</dbReference>
<accession>A0A1H1L6Z6</accession>
<evidence type="ECO:0000259" key="8">
    <source>
        <dbReference type="Pfam" id="PF08281"/>
    </source>
</evidence>
<dbReference type="Pfam" id="PF08281">
    <property type="entry name" value="Sigma70_r4_2"/>
    <property type="match status" value="1"/>
</dbReference>
<dbReference type="NCBIfam" id="TIGR02937">
    <property type="entry name" value="sigma70-ECF"/>
    <property type="match status" value="1"/>
</dbReference>
<evidence type="ECO:0000256" key="3">
    <source>
        <dbReference type="ARBA" id="ARBA00023082"/>
    </source>
</evidence>
<keyword evidence="2 6" id="KW-0805">Transcription regulation</keyword>
<dbReference type="InterPro" id="IPR013325">
    <property type="entry name" value="RNA_pol_sigma_r2"/>
</dbReference>
<dbReference type="Gene3D" id="1.10.10.10">
    <property type="entry name" value="Winged helix-like DNA-binding domain superfamily/Winged helix DNA-binding domain"/>
    <property type="match status" value="1"/>
</dbReference>
<dbReference type="Gene3D" id="1.10.1740.10">
    <property type="match status" value="1"/>
</dbReference>
<evidence type="ECO:0000259" key="7">
    <source>
        <dbReference type="Pfam" id="PF04542"/>
    </source>
</evidence>
<reference evidence="9 10" key="1">
    <citation type="submission" date="2016-10" db="EMBL/GenBank/DDBJ databases">
        <authorList>
            <person name="Varghese N."/>
            <person name="Submissions S."/>
        </authorList>
    </citation>
    <scope>NUCLEOTIDE SEQUENCE [LARGE SCALE GENOMIC DNA]</scope>
    <source>
        <strain evidence="9 10">Mar_2010_102</strain>
    </source>
</reference>
<dbReference type="InterPro" id="IPR007627">
    <property type="entry name" value="RNA_pol_sigma70_r2"/>
</dbReference>
<dbReference type="SUPFAM" id="SSF88659">
    <property type="entry name" value="Sigma3 and sigma4 domains of RNA polymerase sigma factors"/>
    <property type="match status" value="1"/>
</dbReference>
<dbReference type="InterPro" id="IPR039425">
    <property type="entry name" value="RNA_pol_sigma-70-like"/>
</dbReference>
<feature type="domain" description="RNA polymerase sigma-70 region 2" evidence="7">
    <location>
        <begin position="40"/>
        <end position="107"/>
    </location>
</feature>
<dbReference type="SUPFAM" id="SSF88946">
    <property type="entry name" value="Sigma2 domain of RNA polymerase sigma factors"/>
    <property type="match status" value="1"/>
</dbReference>
<protein>
    <recommendedName>
        <fullName evidence="6">RNA polymerase sigma factor</fullName>
    </recommendedName>
</protein>
<name>A0A1H1L6Z6_9FLAO</name>
<evidence type="ECO:0000256" key="2">
    <source>
        <dbReference type="ARBA" id="ARBA00023015"/>
    </source>
</evidence>
<dbReference type="AlphaFoldDB" id="A0A1H1L6Z6"/>
<dbReference type="PROSITE" id="PS01063">
    <property type="entry name" value="SIGMA70_ECF"/>
    <property type="match status" value="1"/>
</dbReference>
<gene>
    <name evidence="9" type="ORF">SAMN04488552_0576</name>
</gene>
<organism evidence="9 10">
    <name type="scientific">Christiangramia echinicola</name>
    <dbReference type="NCBI Taxonomy" id="279359"/>
    <lineage>
        <taxon>Bacteria</taxon>
        <taxon>Pseudomonadati</taxon>
        <taxon>Bacteroidota</taxon>
        <taxon>Flavobacteriia</taxon>
        <taxon>Flavobacteriales</taxon>
        <taxon>Flavobacteriaceae</taxon>
        <taxon>Christiangramia</taxon>
    </lineage>
</organism>
<evidence type="ECO:0000313" key="10">
    <source>
        <dbReference type="Proteomes" id="UP000198858"/>
    </source>
</evidence>
<dbReference type="InterPro" id="IPR036388">
    <property type="entry name" value="WH-like_DNA-bd_sf"/>
</dbReference>
<dbReference type="InterPro" id="IPR013249">
    <property type="entry name" value="RNA_pol_sigma70_r4_t2"/>
</dbReference>
<feature type="domain" description="RNA polymerase sigma factor 70 region 4 type 2" evidence="8">
    <location>
        <begin position="140"/>
        <end position="191"/>
    </location>
</feature>